<evidence type="ECO:0000313" key="13">
    <source>
        <dbReference type="EMBL" id="GGC50824.1"/>
    </source>
</evidence>
<evidence type="ECO:0000256" key="9">
    <source>
        <dbReference type="PROSITE-ProRule" id="PRU01193"/>
    </source>
</evidence>
<dbReference type="RefSeq" id="WP_188624790.1">
    <property type="nucleotide sequence ID" value="NZ_BMIL01000001.1"/>
</dbReference>
<evidence type="ECO:0000259" key="12">
    <source>
        <dbReference type="PROSITE" id="PS51846"/>
    </source>
</evidence>
<accession>A0A916TXG3</accession>
<evidence type="ECO:0000256" key="8">
    <source>
        <dbReference type="PROSITE-ProRule" id="PRU00703"/>
    </source>
</evidence>
<dbReference type="InterPro" id="IPR002550">
    <property type="entry name" value="CNNM"/>
</dbReference>
<evidence type="ECO:0000256" key="5">
    <source>
        <dbReference type="ARBA" id="ARBA00022989"/>
    </source>
</evidence>
<dbReference type="EMBL" id="BMIL01000001">
    <property type="protein sequence ID" value="GGC50824.1"/>
    <property type="molecule type" value="Genomic_DNA"/>
</dbReference>
<dbReference type="PROSITE" id="PS51846">
    <property type="entry name" value="CNNM"/>
    <property type="match status" value="1"/>
</dbReference>
<dbReference type="Pfam" id="PF03471">
    <property type="entry name" value="CorC_HlyC"/>
    <property type="match status" value="1"/>
</dbReference>
<dbReference type="InterPro" id="IPR044751">
    <property type="entry name" value="Ion_transp-like_CBS"/>
</dbReference>
<sequence>MELLIIFILTLLNGFFALSEIALVSVKKSRIDHLAAQGHKSAKAIQELLLNPENFLSSVQVGITLIGVIAGAYGGAALTDDMVAILTGWGMPLQYVQTISLIIVIGGITYFTIVVGELVPKTIAMNNPEGIALVAVPIIKVFTIITFPFVKLLSVSTKVILKVMGIKENEGERLSEDELRFMLKTAGTQGVLESEESQAMQNLFSFTDQTAKSMMTHSSEVEWIDFNWPKEMILAKFTQSAHSKFPVGEGTLDNLKGVVSIKDLLENYNRPDFQLSQILLRPIYVIQNTPAFKILNLFKGKKQYMGVVVDEYGSVRGIITLHDLIEAIVGDLPDEGESQEEPITLREDGSHLINGRATIMEINHFFGKTLIEENIGQYATISGFMIQHLKSMPHAGDVVRVDDLKFEIMDMDGVRIDKIAVSDMTLAKQ</sequence>
<keyword evidence="14" id="KW-1185">Reference proteome</keyword>
<dbReference type="SUPFAM" id="SSF56176">
    <property type="entry name" value="FAD-binding/transporter-associated domain-like"/>
    <property type="match status" value="1"/>
</dbReference>
<evidence type="ECO:0000256" key="6">
    <source>
        <dbReference type="ARBA" id="ARBA00023122"/>
    </source>
</evidence>
<dbReference type="PROSITE" id="PS51371">
    <property type="entry name" value="CBS"/>
    <property type="match status" value="2"/>
</dbReference>
<dbReference type="InterPro" id="IPR036318">
    <property type="entry name" value="FAD-bd_PCMH-like_sf"/>
</dbReference>
<reference evidence="13" key="1">
    <citation type="journal article" date="2014" name="Int. J. Syst. Evol. Microbiol.">
        <title>Complete genome sequence of Corynebacterium casei LMG S-19264T (=DSM 44701T), isolated from a smear-ripened cheese.</title>
        <authorList>
            <consortium name="US DOE Joint Genome Institute (JGI-PGF)"/>
            <person name="Walter F."/>
            <person name="Albersmeier A."/>
            <person name="Kalinowski J."/>
            <person name="Ruckert C."/>
        </authorList>
    </citation>
    <scope>NUCLEOTIDE SEQUENCE</scope>
    <source>
        <strain evidence="13">CGMCC 1.15343</strain>
    </source>
</reference>
<dbReference type="InterPro" id="IPR005170">
    <property type="entry name" value="Transptr-assoc_dom"/>
</dbReference>
<evidence type="ECO:0000256" key="2">
    <source>
        <dbReference type="ARBA" id="ARBA00022475"/>
    </source>
</evidence>
<reference evidence="13" key="2">
    <citation type="submission" date="2020-09" db="EMBL/GenBank/DDBJ databases">
        <authorList>
            <person name="Sun Q."/>
            <person name="Zhou Y."/>
        </authorList>
    </citation>
    <scope>NUCLEOTIDE SEQUENCE</scope>
    <source>
        <strain evidence="13">CGMCC 1.15343</strain>
    </source>
</reference>
<evidence type="ECO:0000256" key="4">
    <source>
        <dbReference type="ARBA" id="ARBA00022737"/>
    </source>
</evidence>
<feature type="transmembrane region" description="Helical" evidence="10">
    <location>
        <begin position="55"/>
        <end position="75"/>
    </location>
</feature>
<feature type="domain" description="CBS" evidence="11">
    <location>
        <begin position="215"/>
        <end position="274"/>
    </location>
</feature>
<dbReference type="PANTHER" id="PTHR43099:SF2">
    <property type="entry name" value="UPF0053 PROTEIN YRKA"/>
    <property type="match status" value="1"/>
</dbReference>
<dbReference type="SMART" id="SM01091">
    <property type="entry name" value="CorC_HlyC"/>
    <property type="match status" value="1"/>
</dbReference>
<dbReference type="CDD" id="cd04590">
    <property type="entry name" value="CBS_pair_CorC_HlyC_assoc"/>
    <property type="match status" value="1"/>
</dbReference>
<dbReference type="InterPro" id="IPR046342">
    <property type="entry name" value="CBS_dom_sf"/>
</dbReference>
<dbReference type="Pfam" id="PF00571">
    <property type="entry name" value="CBS"/>
    <property type="match status" value="1"/>
</dbReference>
<feature type="domain" description="CNNM transmembrane" evidence="12">
    <location>
        <begin position="1"/>
        <end position="196"/>
    </location>
</feature>
<evidence type="ECO:0008006" key="15">
    <source>
        <dbReference type="Google" id="ProtNLM"/>
    </source>
</evidence>
<keyword evidence="2" id="KW-1003">Cell membrane</keyword>
<dbReference type="Gene3D" id="3.10.580.10">
    <property type="entry name" value="CBS-domain"/>
    <property type="match status" value="1"/>
</dbReference>
<name>A0A916TXG3_9SPHI</name>
<keyword evidence="5 9" id="KW-1133">Transmembrane helix</keyword>
<feature type="domain" description="CBS" evidence="11">
    <location>
        <begin position="275"/>
        <end position="335"/>
    </location>
</feature>
<keyword evidence="6 8" id="KW-0129">CBS domain</keyword>
<evidence type="ECO:0000259" key="11">
    <source>
        <dbReference type="PROSITE" id="PS51371"/>
    </source>
</evidence>
<dbReference type="GO" id="GO:0050660">
    <property type="term" value="F:flavin adenine dinucleotide binding"/>
    <property type="evidence" value="ECO:0007669"/>
    <property type="project" value="InterPro"/>
</dbReference>
<comment type="caution">
    <text evidence="13">The sequence shown here is derived from an EMBL/GenBank/DDBJ whole genome shotgun (WGS) entry which is preliminary data.</text>
</comment>
<dbReference type="InterPro" id="IPR000644">
    <property type="entry name" value="CBS_dom"/>
</dbReference>
<dbReference type="SUPFAM" id="SSF54631">
    <property type="entry name" value="CBS-domain pair"/>
    <property type="match status" value="1"/>
</dbReference>
<keyword evidence="3 9" id="KW-0812">Transmembrane</keyword>
<feature type="transmembrane region" description="Helical" evidence="10">
    <location>
        <begin position="131"/>
        <end position="150"/>
    </location>
</feature>
<gene>
    <name evidence="13" type="ORF">GCM10011387_00240</name>
</gene>
<dbReference type="GO" id="GO:0005886">
    <property type="term" value="C:plasma membrane"/>
    <property type="evidence" value="ECO:0007669"/>
    <property type="project" value="UniProtKB-SubCell"/>
</dbReference>
<evidence type="ECO:0000313" key="14">
    <source>
        <dbReference type="Proteomes" id="UP000651668"/>
    </source>
</evidence>
<dbReference type="InterPro" id="IPR051676">
    <property type="entry name" value="UPF0053_domain"/>
</dbReference>
<dbReference type="Proteomes" id="UP000651668">
    <property type="component" value="Unassembled WGS sequence"/>
</dbReference>
<dbReference type="AlphaFoldDB" id="A0A916TXG3"/>
<evidence type="ECO:0000256" key="1">
    <source>
        <dbReference type="ARBA" id="ARBA00004651"/>
    </source>
</evidence>
<protein>
    <recommendedName>
        <fullName evidence="15">Hemolysin</fullName>
    </recommendedName>
</protein>
<keyword evidence="4" id="KW-0677">Repeat</keyword>
<evidence type="ECO:0000256" key="10">
    <source>
        <dbReference type="SAM" id="Phobius"/>
    </source>
</evidence>
<comment type="subcellular location">
    <subcellularLocation>
        <location evidence="1">Cell membrane</location>
        <topology evidence="1">Multi-pass membrane protein</topology>
    </subcellularLocation>
</comment>
<dbReference type="Gene3D" id="3.30.465.10">
    <property type="match status" value="1"/>
</dbReference>
<dbReference type="Pfam" id="PF01595">
    <property type="entry name" value="CNNM"/>
    <property type="match status" value="1"/>
</dbReference>
<keyword evidence="7 9" id="KW-0472">Membrane</keyword>
<proteinExistence type="predicted"/>
<dbReference type="PANTHER" id="PTHR43099">
    <property type="entry name" value="UPF0053 PROTEIN YRKA"/>
    <property type="match status" value="1"/>
</dbReference>
<evidence type="ECO:0000256" key="3">
    <source>
        <dbReference type="ARBA" id="ARBA00022692"/>
    </source>
</evidence>
<feature type="transmembrane region" description="Helical" evidence="10">
    <location>
        <begin position="6"/>
        <end position="26"/>
    </location>
</feature>
<evidence type="ECO:0000256" key="7">
    <source>
        <dbReference type="ARBA" id="ARBA00023136"/>
    </source>
</evidence>
<feature type="transmembrane region" description="Helical" evidence="10">
    <location>
        <begin position="95"/>
        <end position="119"/>
    </location>
</feature>
<dbReference type="InterPro" id="IPR016169">
    <property type="entry name" value="FAD-bd_PCMH_sub2"/>
</dbReference>
<organism evidence="13 14">
    <name type="scientific">Pedobacter quisquiliarum</name>
    <dbReference type="NCBI Taxonomy" id="1834438"/>
    <lineage>
        <taxon>Bacteria</taxon>
        <taxon>Pseudomonadati</taxon>
        <taxon>Bacteroidota</taxon>
        <taxon>Sphingobacteriia</taxon>
        <taxon>Sphingobacteriales</taxon>
        <taxon>Sphingobacteriaceae</taxon>
        <taxon>Pedobacter</taxon>
    </lineage>
</organism>